<gene>
    <name evidence="2" type="ORF">SUNI508_13604</name>
</gene>
<proteinExistence type="predicted"/>
<organism evidence="2 3">
    <name type="scientific">Seiridium unicorne</name>
    <dbReference type="NCBI Taxonomy" id="138068"/>
    <lineage>
        <taxon>Eukaryota</taxon>
        <taxon>Fungi</taxon>
        <taxon>Dikarya</taxon>
        <taxon>Ascomycota</taxon>
        <taxon>Pezizomycotina</taxon>
        <taxon>Sordariomycetes</taxon>
        <taxon>Xylariomycetidae</taxon>
        <taxon>Amphisphaeriales</taxon>
        <taxon>Sporocadaceae</taxon>
        <taxon>Seiridium</taxon>
    </lineage>
</organism>
<feature type="signal peptide" evidence="1">
    <location>
        <begin position="1"/>
        <end position="20"/>
    </location>
</feature>
<protein>
    <submittedName>
        <fullName evidence="2">Uncharacterized protein</fullName>
    </submittedName>
</protein>
<evidence type="ECO:0000313" key="2">
    <source>
        <dbReference type="EMBL" id="KAK9424457.1"/>
    </source>
</evidence>
<keyword evidence="1" id="KW-0732">Signal</keyword>
<reference evidence="2 3" key="1">
    <citation type="journal article" date="2024" name="J. Plant Pathol.">
        <title>Sequence and assembly of the genome of Seiridium unicorne, isolate CBS 538.82, causal agent of cypress canker disease.</title>
        <authorList>
            <person name="Scali E."/>
            <person name="Rocca G.D."/>
            <person name="Danti R."/>
            <person name="Garbelotto M."/>
            <person name="Barberini S."/>
            <person name="Baroncelli R."/>
            <person name="Emiliani G."/>
        </authorList>
    </citation>
    <scope>NUCLEOTIDE SEQUENCE [LARGE SCALE GENOMIC DNA]</scope>
    <source>
        <strain evidence="2 3">BM-138-508</strain>
    </source>
</reference>
<dbReference type="EMBL" id="JARVKF010000037">
    <property type="protein sequence ID" value="KAK9424457.1"/>
    <property type="molecule type" value="Genomic_DNA"/>
</dbReference>
<comment type="caution">
    <text evidence="2">The sequence shown here is derived from an EMBL/GenBank/DDBJ whole genome shotgun (WGS) entry which is preliminary data.</text>
</comment>
<accession>A0ABR2VC21</accession>
<evidence type="ECO:0000313" key="3">
    <source>
        <dbReference type="Proteomes" id="UP001408356"/>
    </source>
</evidence>
<sequence>MQFSLTKFVFAVMASEVAMASPAHRVRAPTDRNMTAVLHTFHREGSGHFELKNDGRVQRVDKDGKVTGSVQLTDSEIAKIKAAAGVKADTKRDQIPGTSKPRAEDTPLETRFGCAAGTWCHDDQTCYFAGCDGCMYLPTGGGVCYGTTY</sequence>
<name>A0ABR2VC21_9PEZI</name>
<feature type="chain" id="PRO_5045599118" evidence="1">
    <location>
        <begin position="21"/>
        <end position="149"/>
    </location>
</feature>
<dbReference type="Proteomes" id="UP001408356">
    <property type="component" value="Unassembled WGS sequence"/>
</dbReference>
<keyword evidence="3" id="KW-1185">Reference proteome</keyword>
<evidence type="ECO:0000256" key="1">
    <source>
        <dbReference type="SAM" id="SignalP"/>
    </source>
</evidence>